<dbReference type="Gene3D" id="3.60.21.10">
    <property type="match status" value="1"/>
</dbReference>
<proteinExistence type="predicted"/>
<sequence length="266" mass="31260">MKKIFILIIATLYLFASPYNQEMLENISQTNSKKNSFSFAIMGDNRNGDRVLEKIISKINQDRNISFIINNGDLVTFGYKKEFNNYLHIIKNSNKPILSIIGNHELPWYEFLHPTKNYKKIFGKTDFSFSYANSYFIILDSSVKSLTKKQCKWLKEELEKSQQYKNRFVITHVPLYDPRKGEYKKGHSFNSISKAKKLNDLFDKYRVTMLFTSHIHFYYRGVWQKTPFIITGGAGAPLKDYSNSGFYHYIKVIVNDNNIEYKVIKI</sequence>
<dbReference type="PANTHER" id="PTHR43143:SF1">
    <property type="entry name" value="SERINE_THREONINE-PROTEIN PHOSPHATASE CPPED1"/>
    <property type="match status" value="1"/>
</dbReference>
<accession>A0A1W1EI33</accession>
<evidence type="ECO:0000259" key="1">
    <source>
        <dbReference type="Pfam" id="PF00149"/>
    </source>
</evidence>
<dbReference type="InterPro" id="IPR029052">
    <property type="entry name" value="Metallo-depent_PP-like"/>
</dbReference>
<evidence type="ECO:0000313" key="2">
    <source>
        <dbReference type="EMBL" id="SHO80524.1"/>
    </source>
</evidence>
<dbReference type="SUPFAM" id="SSF56300">
    <property type="entry name" value="Metallo-dependent phosphatases"/>
    <property type="match status" value="1"/>
</dbReference>
<dbReference type="AlphaFoldDB" id="A0A1W1EI33"/>
<organism evidence="2">
    <name type="scientific">hydrothermal vent metagenome</name>
    <dbReference type="NCBI Taxonomy" id="652676"/>
    <lineage>
        <taxon>unclassified sequences</taxon>
        <taxon>metagenomes</taxon>
        <taxon>ecological metagenomes</taxon>
    </lineage>
</organism>
<dbReference type="InterPro" id="IPR051918">
    <property type="entry name" value="STPP_CPPED1"/>
</dbReference>
<feature type="domain" description="Calcineurin-like phosphoesterase" evidence="1">
    <location>
        <begin position="38"/>
        <end position="217"/>
    </location>
</feature>
<dbReference type="PANTHER" id="PTHR43143">
    <property type="entry name" value="METALLOPHOSPHOESTERASE, CALCINEURIN SUPERFAMILY"/>
    <property type="match status" value="1"/>
</dbReference>
<dbReference type="GO" id="GO:0016787">
    <property type="term" value="F:hydrolase activity"/>
    <property type="evidence" value="ECO:0007669"/>
    <property type="project" value="InterPro"/>
</dbReference>
<reference evidence="2" key="1">
    <citation type="submission" date="2016-10" db="EMBL/GenBank/DDBJ databases">
        <authorList>
            <person name="de Groot N.N."/>
        </authorList>
    </citation>
    <scope>NUCLEOTIDE SEQUENCE</scope>
</reference>
<dbReference type="InterPro" id="IPR004843">
    <property type="entry name" value="Calcineurin-like_PHP"/>
</dbReference>
<dbReference type="Pfam" id="PF00149">
    <property type="entry name" value="Metallophos"/>
    <property type="match status" value="1"/>
</dbReference>
<dbReference type="EMBL" id="FRYL01000011">
    <property type="protein sequence ID" value="SHO80524.1"/>
    <property type="molecule type" value="Genomic_DNA"/>
</dbReference>
<name>A0A1W1EI33_9ZZZZ</name>
<gene>
    <name evidence="2" type="ORF">MNB_SV-15-1392</name>
</gene>
<protein>
    <submittedName>
        <fullName evidence="2">Metallophosphoesterase, calcineurin superfamily</fullName>
    </submittedName>
</protein>